<evidence type="ECO:0000313" key="10">
    <source>
        <dbReference type="Proteomes" id="UP000288388"/>
    </source>
</evidence>
<evidence type="ECO:0000256" key="5">
    <source>
        <dbReference type="ARBA" id="ARBA00022679"/>
    </source>
</evidence>
<sequence>MTGIVIVTHGEMATGLMDSLSLIMGEQEDYQTLGLKHGDDIGEFGEKIQTAICELDTGDGVLVFVDLFSASPYNQAAMSFNKLKGHHYRLISGVNLPMIVEAFNQRMIGVNLETMYQAAMTAGKDGIKEFLEEMAKLEKIRTDK</sequence>
<keyword evidence="7" id="KW-0418">Kinase</keyword>
<dbReference type="GO" id="GO:0009401">
    <property type="term" value="P:phosphoenolpyruvate-dependent sugar phosphotransferase system"/>
    <property type="evidence" value="ECO:0007669"/>
    <property type="project" value="UniProtKB-KW"/>
</dbReference>
<evidence type="ECO:0000256" key="4">
    <source>
        <dbReference type="ARBA" id="ARBA00022597"/>
    </source>
</evidence>
<name>A0A437UIA5_ENTAV</name>
<dbReference type="InterPro" id="IPR004701">
    <property type="entry name" value="PTS_EIIA_man-typ"/>
</dbReference>
<dbReference type="RefSeq" id="WP_127977963.1">
    <property type="nucleotide sequence ID" value="NZ_JAEMPA010000321.1"/>
</dbReference>
<dbReference type="GO" id="GO:0016020">
    <property type="term" value="C:membrane"/>
    <property type="evidence" value="ECO:0007669"/>
    <property type="project" value="InterPro"/>
</dbReference>
<keyword evidence="3" id="KW-0963">Cytoplasm</keyword>
<gene>
    <name evidence="9" type="ORF">EK398_00045</name>
</gene>
<dbReference type="PANTHER" id="PTHR33799">
    <property type="entry name" value="PTS PERMEASE-RELATED-RELATED"/>
    <property type="match status" value="1"/>
</dbReference>
<keyword evidence="6" id="KW-0598">Phosphotransferase system</keyword>
<dbReference type="InterPro" id="IPR051471">
    <property type="entry name" value="Bacterial_PTS_sugar_comp"/>
</dbReference>
<comment type="caution">
    <text evidence="9">The sequence shown here is derived from an EMBL/GenBank/DDBJ whole genome shotgun (WGS) entry which is preliminary data.</text>
</comment>
<protein>
    <submittedName>
        <fullName evidence="9">PTS sugar transporter subunit IIA</fullName>
    </submittedName>
</protein>
<evidence type="ECO:0000256" key="7">
    <source>
        <dbReference type="ARBA" id="ARBA00022777"/>
    </source>
</evidence>
<dbReference type="AlphaFoldDB" id="A0A437UIA5"/>
<feature type="domain" description="PTS EIIA type-4" evidence="8">
    <location>
        <begin position="1"/>
        <end position="127"/>
    </location>
</feature>
<dbReference type="Gene3D" id="3.40.50.510">
    <property type="entry name" value="Phosphotransferase system, mannose-type IIA component"/>
    <property type="match status" value="1"/>
</dbReference>
<dbReference type="Pfam" id="PF03610">
    <property type="entry name" value="EIIA-man"/>
    <property type="match status" value="1"/>
</dbReference>
<evidence type="ECO:0000256" key="6">
    <source>
        <dbReference type="ARBA" id="ARBA00022683"/>
    </source>
</evidence>
<proteinExistence type="predicted"/>
<evidence type="ECO:0000256" key="3">
    <source>
        <dbReference type="ARBA" id="ARBA00022490"/>
    </source>
</evidence>
<dbReference type="PANTHER" id="PTHR33799:SF1">
    <property type="entry name" value="PTS SYSTEM MANNOSE-SPECIFIC EIIAB COMPONENT-RELATED"/>
    <property type="match status" value="1"/>
</dbReference>
<keyword evidence="4 9" id="KW-0762">Sugar transport</keyword>
<dbReference type="CDD" id="cd00006">
    <property type="entry name" value="PTS_IIA_man"/>
    <property type="match status" value="1"/>
</dbReference>
<accession>A0A437UIA5</accession>
<dbReference type="SUPFAM" id="SSF53062">
    <property type="entry name" value="PTS system fructose IIA component-like"/>
    <property type="match status" value="1"/>
</dbReference>
<dbReference type="Proteomes" id="UP000288388">
    <property type="component" value="Unassembled WGS sequence"/>
</dbReference>
<keyword evidence="5" id="KW-0808">Transferase</keyword>
<reference evidence="9 10" key="1">
    <citation type="submission" date="2018-12" db="EMBL/GenBank/DDBJ databases">
        <title>A novel vanA-carrying plasmid in a clinical isolate of Enterococcus avium.</title>
        <authorList>
            <person name="Bernasconi O.J."/>
            <person name="Luzzaro F."/>
            <person name="Endimiani A."/>
        </authorList>
    </citation>
    <scope>NUCLEOTIDE SEQUENCE [LARGE SCALE GENOMIC DNA]</scope>
    <source>
        <strain evidence="9 10">LC0559/18</strain>
    </source>
</reference>
<dbReference type="InterPro" id="IPR033887">
    <property type="entry name" value="PTS_IIA_man"/>
</dbReference>
<dbReference type="PROSITE" id="PS51096">
    <property type="entry name" value="PTS_EIIA_TYPE_4"/>
    <property type="match status" value="1"/>
</dbReference>
<evidence type="ECO:0000256" key="1">
    <source>
        <dbReference type="ARBA" id="ARBA00004496"/>
    </source>
</evidence>
<evidence type="ECO:0000313" key="9">
    <source>
        <dbReference type="EMBL" id="RVU93376.1"/>
    </source>
</evidence>
<dbReference type="GO" id="GO:0016301">
    <property type="term" value="F:kinase activity"/>
    <property type="evidence" value="ECO:0007669"/>
    <property type="project" value="UniProtKB-KW"/>
</dbReference>
<comment type="subcellular location">
    <subcellularLocation>
        <location evidence="1">Cytoplasm</location>
    </subcellularLocation>
</comment>
<keyword evidence="2" id="KW-0813">Transport</keyword>
<dbReference type="GO" id="GO:0005737">
    <property type="term" value="C:cytoplasm"/>
    <property type="evidence" value="ECO:0007669"/>
    <property type="project" value="UniProtKB-SubCell"/>
</dbReference>
<dbReference type="EMBL" id="RYZS01000001">
    <property type="protein sequence ID" value="RVU93376.1"/>
    <property type="molecule type" value="Genomic_DNA"/>
</dbReference>
<evidence type="ECO:0000256" key="2">
    <source>
        <dbReference type="ARBA" id="ARBA00022448"/>
    </source>
</evidence>
<dbReference type="InterPro" id="IPR036662">
    <property type="entry name" value="PTS_EIIA_man-typ_sf"/>
</dbReference>
<evidence type="ECO:0000259" key="8">
    <source>
        <dbReference type="PROSITE" id="PS51096"/>
    </source>
</evidence>
<organism evidence="9 10">
    <name type="scientific">Enterococcus avium</name>
    <name type="common">Streptococcus avium</name>
    <dbReference type="NCBI Taxonomy" id="33945"/>
    <lineage>
        <taxon>Bacteria</taxon>
        <taxon>Bacillati</taxon>
        <taxon>Bacillota</taxon>
        <taxon>Bacilli</taxon>
        <taxon>Lactobacillales</taxon>
        <taxon>Enterococcaceae</taxon>
        <taxon>Enterococcus</taxon>
    </lineage>
</organism>